<proteinExistence type="inferred from homology"/>
<dbReference type="SUPFAM" id="SSF53383">
    <property type="entry name" value="PLP-dependent transferases"/>
    <property type="match status" value="1"/>
</dbReference>
<gene>
    <name evidence="7" type="ORF">JNB85_01775</name>
</gene>
<protein>
    <submittedName>
        <fullName evidence="7">PLP-dependent aminotransferase family protein</fullName>
    </submittedName>
</protein>
<organism evidence="7 8">
    <name type="scientific">Rhizobium mesosinicum</name>
    <dbReference type="NCBI Taxonomy" id="335017"/>
    <lineage>
        <taxon>Bacteria</taxon>
        <taxon>Pseudomonadati</taxon>
        <taxon>Pseudomonadota</taxon>
        <taxon>Alphaproteobacteria</taxon>
        <taxon>Hyphomicrobiales</taxon>
        <taxon>Rhizobiaceae</taxon>
        <taxon>Rhizobium/Agrobacterium group</taxon>
        <taxon>Rhizobium</taxon>
    </lineage>
</organism>
<dbReference type="PANTHER" id="PTHR46577:SF1">
    <property type="entry name" value="HTH-TYPE TRANSCRIPTIONAL REGULATORY PROTEIN GABR"/>
    <property type="match status" value="1"/>
</dbReference>
<dbReference type="Proteomes" id="UP000717752">
    <property type="component" value="Unassembled WGS sequence"/>
</dbReference>
<keyword evidence="3" id="KW-0805">Transcription regulation</keyword>
<evidence type="ECO:0000256" key="3">
    <source>
        <dbReference type="ARBA" id="ARBA00023015"/>
    </source>
</evidence>
<accession>A0ABS7GMX1</accession>
<dbReference type="RefSeq" id="WP_220332674.1">
    <property type="nucleotide sequence ID" value="NZ_JAEUAK010000001.1"/>
</dbReference>
<keyword evidence="4" id="KW-0238">DNA-binding</keyword>
<dbReference type="EMBL" id="JAEUAK010000001">
    <property type="protein sequence ID" value="MBW9051137.1"/>
    <property type="molecule type" value="Genomic_DNA"/>
</dbReference>
<dbReference type="InterPro" id="IPR004839">
    <property type="entry name" value="Aminotransferase_I/II_large"/>
</dbReference>
<dbReference type="GO" id="GO:0008483">
    <property type="term" value="F:transaminase activity"/>
    <property type="evidence" value="ECO:0007669"/>
    <property type="project" value="UniProtKB-KW"/>
</dbReference>
<keyword evidence="7" id="KW-0808">Transferase</keyword>
<dbReference type="CDD" id="cd00609">
    <property type="entry name" value="AAT_like"/>
    <property type="match status" value="1"/>
</dbReference>
<dbReference type="InterPro" id="IPR036388">
    <property type="entry name" value="WH-like_DNA-bd_sf"/>
</dbReference>
<dbReference type="Gene3D" id="3.40.640.10">
    <property type="entry name" value="Type I PLP-dependent aspartate aminotransferase-like (Major domain)"/>
    <property type="match status" value="1"/>
</dbReference>
<evidence type="ECO:0000256" key="5">
    <source>
        <dbReference type="ARBA" id="ARBA00023163"/>
    </source>
</evidence>
<dbReference type="InterPro" id="IPR015421">
    <property type="entry name" value="PyrdxlP-dep_Trfase_major"/>
</dbReference>
<evidence type="ECO:0000259" key="6">
    <source>
        <dbReference type="PROSITE" id="PS50949"/>
    </source>
</evidence>
<evidence type="ECO:0000256" key="4">
    <source>
        <dbReference type="ARBA" id="ARBA00023125"/>
    </source>
</evidence>
<dbReference type="Pfam" id="PF00155">
    <property type="entry name" value="Aminotran_1_2"/>
    <property type="match status" value="1"/>
</dbReference>
<dbReference type="PANTHER" id="PTHR46577">
    <property type="entry name" value="HTH-TYPE TRANSCRIPTIONAL REGULATORY PROTEIN GABR"/>
    <property type="match status" value="1"/>
</dbReference>
<evidence type="ECO:0000256" key="1">
    <source>
        <dbReference type="ARBA" id="ARBA00005384"/>
    </source>
</evidence>
<feature type="domain" description="HTH gntR-type" evidence="6">
    <location>
        <begin position="13"/>
        <end position="81"/>
    </location>
</feature>
<evidence type="ECO:0000313" key="7">
    <source>
        <dbReference type="EMBL" id="MBW9051137.1"/>
    </source>
</evidence>
<dbReference type="Pfam" id="PF00392">
    <property type="entry name" value="GntR"/>
    <property type="match status" value="1"/>
</dbReference>
<dbReference type="InterPro" id="IPR015424">
    <property type="entry name" value="PyrdxlP-dep_Trfase"/>
</dbReference>
<comment type="similarity">
    <text evidence="1">In the C-terminal section; belongs to the class-I pyridoxal-phosphate-dependent aminotransferase family.</text>
</comment>
<keyword evidence="7" id="KW-0032">Aminotransferase</keyword>
<dbReference type="PRINTS" id="PR00035">
    <property type="entry name" value="HTHGNTR"/>
</dbReference>
<keyword evidence="5" id="KW-0804">Transcription</keyword>
<dbReference type="InterPro" id="IPR036390">
    <property type="entry name" value="WH_DNA-bd_sf"/>
</dbReference>
<evidence type="ECO:0000256" key="2">
    <source>
        <dbReference type="ARBA" id="ARBA00022898"/>
    </source>
</evidence>
<dbReference type="SUPFAM" id="SSF46785">
    <property type="entry name" value="Winged helix' DNA-binding domain"/>
    <property type="match status" value="1"/>
</dbReference>
<dbReference type="PROSITE" id="PS50949">
    <property type="entry name" value="HTH_GNTR"/>
    <property type="match status" value="1"/>
</dbReference>
<evidence type="ECO:0000313" key="8">
    <source>
        <dbReference type="Proteomes" id="UP000717752"/>
    </source>
</evidence>
<dbReference type="SMART" id="SM00345">
    <property type="entry name" value="HTH_GNTR"/>
    <property type="match status" value="1"/>
</dbReference>
<keyword evidence="8" id="KW-1185">Reference proteome</keyword>
<dbReference type="InterPro" id="IPR051446">
    <property type="entry name" value="HTH_trans_reg/aminotransferase"/>
</dbReference>
<name>A0ABS7GMX1_9HYPH</name>
<dbReference type="CDD" id="cd07377">
    <property type="entry name" value="WHTH_GntR"/>
    <property type="match status" value="1"/>
</dbReference>
<sequence length="502" mass="54792">MQLPIVLQRHSAVSLQSQLIGQIREFIVLDRLKPGSRLPGTRALSEQLRISRNTVLLAYDSLEIEGYIKTLENIGTFVVGKSPDLALRVEESPKSLNLLAHSKPSRPAAVTVAPASALKNEVCYDFELESSDPDLFPAAVWRRLMNRHMRSSKFNLTGDTSPLGFEALRSVICDFLGASRGMRICPEQVIIVTGIQQALSIIGHVYVNERTPVLIEAPGCAATGDLFRGYGAQILPVPIDQDGLLVHSLPPVKEAVIFTTPARQFPLGTPMKENRRKELLRWANETSSLIVEADYDSDFAYDGSPMPALYTLDAGDSVIHVGSFATSLGSGIRVGYMVVPPRLIDEIGKAATLFNHGFPCHGAAWIEQSILAEFIASGAFDKHLRMVRKAYLERRDTLISELSRHFGPVDVGGTSSGTHVVWRPPNELGDAKTIRQVGMSCGVAVYTLEDETIAGAENLPEWQRYLFLGYAAIKAPRIRAGISLLANTLRSPAPSLSMGPAL</sequence>
<dbReference type="InterPro" id="IPR000524">
    <property type="entry name" value="Tscrpt_reg_HTH_GntR"/>
</dbReference>
<keyword evidence="2" id="KW-0663">Pyridoxal phosphate</keyword>
<comment type="caution">
    <text evidence="7">The sequence shown here is derived from an EMBL/GenBank/DDBJ whole genome shotgun (WGS) entry which is preliminary data.</text>
</comment>
<reference evidence="7 8" key="1">
    <citation type="journal article" date="2021" name="MBio">
        <title>Poor Competitiveness of Bradyrhizobium in Pigeon Pea Root Colonization in Indian Soils.</title>
        <authorList>
            <person name="Chalasani D."/>
            <person name="Basu A."/>
            <person name="Pullabhotla S.V.S.R.N."/>
            <person name="Jorrin B."/>
            <person name="Neal A.L."/>
            <person name="Poole P.S."/>
            <person name="Podile A.R."/>
            <person name="Tkacz A."/>
        </authorList>
    </citation>
    <scope>NUCLEOTIDE SEQUENCE [LARGE SCALE GENOMIC DNA]</scope>
    <source>
        <strain evidence="7 8">HU56</strain>
    </source>
</reference>
<dbReference type="Gene3D" id="1.10.10.10">
    <property type="entry name" value="Winged helix-like DNA-binding domain superfamily/Winged helix DNA-binding domain"/>
    <property type="match status" value="1"/>
</dbReference>